<dbReference type="AlphaFoldDB" id="A0A1I3TJ75"/>
<dbReference type="SUPFAM" id="SSF69349">
    <property type="entry name" value="Phage fibre proteins"/>
    <property type="match status" value="1"/>
</dbReference>
<dbReference type="Pfam" id="PF22178">
    <property type="entry name" value="Gp5_trimer_C"/>
    <property type="match status" value="1"/>
</dbReference>
<proteinExistence type="inferred from homology"/>
<gene>
    <name evidence="6" type="ORF">SAMN04488095_3455</name>
</gene>
<dbReference type="SUPFAM" id="SSF69255">
    <property type="entry name" value="gp5 N-terminal domain-like"/>
    <property type="match status" value="1"/>
</dbReference>
<dbReference type="RefSeq" id="WP_092783829.1">
    <property type="nucleotide sequence ID" value="NZ_FORA01000005.1"/>
</dbReference>
<dbReference type="NCBIfam" id="TIGR01646">
    <property type="entry name" value="vgr_GE"/>
    <property type="match status" value="1"/>
</dbReference>
<organism evidence="6 7">
    <name type="scientific">Jannaschia pohangensis</name>
    <dbReference type="NCBI Taxonomy" id="390807"/>
    <lineage>
        <taxon>Bacteria</taxon>
        <taxon>Pseudomonadati</taxon>
        <taxon>Pseudomonadota</taxon>
        <taxon>Alphaproteobacteria</taxon>
        <taxon>Rhodobacterales</taxon>
        <taxon>Roseobacteraceae</taxon>
        <taxon>Jannaschia</taxon>
    </lineage>
</organism>
<accession>A0A1I3TJ75</accession>
<dbReference type="SUPFAM" id="SSF69279">
    <property type="entry name" value="Phage tail proteins"/>
    <property type="match status" value="2"/>
</dbReference>
<evidence type="ECO:0000313" key="7">
    <source>
        <dbReference type="Proteomes" id="UP000199110"/>
    </source>
</evidence>
<feature type="domain" description="Gp5/Type VI secretion system Vgr protein OB-fold" evidence="4">
    <location>
        <begin position="388"/>
        <end position="453"/>
    </location>
</feature>
<keyword evidence="3" id="KW-0964">Secreted</keyword>
<dbReference type="InterPro" id="IPR006533">
    <property type="entry name" value="T6SS_Vgr_RhsGE"/>
</dbReference>
<dbReference type="STRING" id="390807.SAMN04488095_3455"/>
<dbReference type="Pfam" id="PF05954">
    <property type="entry name" value="Phage_GPD"/>
    <property type="match status" value="1"/>
</dbReference>
<evidence type="ECO:0000313" key="6">
    <source>
        <dbReference type="EMBL" id="SFJ70563.1"/>
    </source>
</evidence>
<dbReference type="GO" id="GO:0005576">
    <property type="term" value="C:extracellular region"/>
    <property type="evidence" value="ECO:0007669"/>
    <property type="project" value="UniProtKB-SubCell"/>
</dbReference>
<dbReference type="PANTHER" id="PTHR32305">
    <property type="match status" value="1"/>
</dbReference>
<comment type="subcellular location">
    <subcellularLocation>
        <location evidence="1">Secreted</location>
    </subcellularLocation>
</comment>
<dbReference type="Proteomes" id="UP000199110">
    <property type="component" value="Unassembled WGS sequence"/>
</dbReference>
<name>A0A1I3TJ75_9RHOB</name>
<dbReference type="NCBIfam" id="TIGR03361">
    <property type="entry name" value="VI_Rhs_Vgr"/>
    <property type="match status" value="1"/>
</dbReference>
<dbReference type="PANTHER" id="PTHR32305:SF15">
    <property type="entry name" value="PROTEIN RHSA-RELATED"/>
    <property type="match status" value="1"/>
</dbReference>
<evidence type="ECO:0000256" key="1">
    <source>
        <dbReference type="ARBA" id="ARBA00004613"/>
    </source>
</evidence>
<evidence type="ECO:0000256" key="3">
    <source>
        <dbReference type="ARBA" id="ARBA00022525"/>
    </source>
</evidence>
<dbReference type="Gene3D" id="2.40.50.230">
    <property type="entry name" value="Gp5 N-terminal domain"/>
    <property type="match status" value="1"/>
</dbReference>
<dbReference type="Gene3D" id="2.30.110.50">
    <property type="match status" value="1"/>
</dbReference>
<dbReference type="InterPro" id="IPR037026">
    <property type="entry name" value="Vgr_OB-fold_dom_sf"/>
</dbReference>
<dbReference type="Gene3D" id="4.10.220.110">
    <property type="match status" value="1"/>
</dbReference>
<dbReference type="InterPro" id="IPR050708">
    <property type="entry name" value="T6SS_VgrG/RHS"/>
</dbReference>
<keyword evidence="7" id="KW-1185">Reference proteome</keyword>
<dbReference type="InterPro" id="IPR017847">
    <property type="entry name" value="T6SS_RhsGE_Vgr_subset"/>
</dbReference>
<feature type="domain" description="Gp5/Type VI secretion system Vgr C-terminal trimerisation" evidence="5">
    <location>
        <begin position="470"/>
        <end position="578"/>
    </location>
</feature>
<reference evidence="6 7" key="1">
    <citation type="submission" date="2016-10" db="EMBL/GenBank/DDBJ databases">
        <authorList>
            <person name="de Groot N.N."/>
        </authorList>
    </citation>
    <scope>NUCLEOTIDE SEQUENCE [LARGE SCALE GENOMIC DNA]</scope>
    <source>
        <strain evidence="6 7">DSM 19073</strain>
    </source>
</reference>
<dbReference type="OrthoDB" id="9762420at2"/>
<dbReference type="EMBL" id="FORA01000005">
    <property type="protein sequence ID" value="SFJ70563.1"/>
    <property type="molecule type" value="Genomic_DNA"/>
</dbReference>
<comment type="similarity">
    <text evidence="2">Belongs to the VgrG protein family.</text>
</comment>
<dbReference type="Gene3D" id="3.55.50.10">
    <property type="entry name" value="Baseplate protein-like domains"/>
    <property type="match status" value="1"/>
</dbReference>
<evidence type="ECO:0000259" key="5">
    <source>
        <dbReference type="Pfam" id="PF22178"/>
    </source>
</evidence>
<dbReference type="InterPro" id="IPR006531">
    <property type="entry name" value="Gp5/Vgr_OB"/>
</dbReference>
<evidence type="ECO:0000259" key="4">
    <source>
        <dbReference type="Pfam" id="PF04717"/>
    </source>
</evidence>
<dbReference type="InterPro" id="IPR054030">
    <property type="entry name" value="Gp5_Vgr_C"/>
</dbReference>
<dbReference type="Pfam" id="PF04717">
    <property type="entry name" value="Phage_base_V"/>
    <property type="match status" value="1"/>
</dbReference>
<evidence type="ECO:0000256" key="2">
    <source>
        <dbReference type="ARBA" id="ARBA00005558"/>
    </source>
</evidence>
<sequence>MNATFKQADRRGRLKTALGTDKLVLLRMDGTEELSGGFEWRVEALSDDPAVDLNSLLGTHSTVEIDMAGGTRSFDGVVAEATRGGTTENGNRYDLVLRPWLHVAGLRRNQRIFHDMTVVQIIKEVLSDYASLGSPHLTVQLTEEYPQLEYTVQYGESDATFAMRLMERFGISWRYRHTGGNHTLILSDSADTHPDVDGSSRPYVGIEAHHHADQEHFREWRGGARMTTGTVRLTEYNFKMPRAAQEVDRQGDDTYAHGHIESFDWPGDYLDQGAGKTVVARRLQAEGGQSLRCVAKGDVVSLSAGMGMTLSGEELEGMTGKRFICLKAEHRFRAMAYGSGDAQSDERAYDGTYVLLPDTAPFRPERRTPRPIIQGPQTAVVVGEGEVDCDEFGRILVRYHWDLAAEWSMRCRVSQNWAGKGWGGMVIPRIGMEVIVEHLEGDPDKPIVTGCVYNGANIPPADLPANKSRSVFKTNSHQGEGFNELTFEDQSGEEFIYLHAQKNLDMHVRNSSKRRVDFDDNVSVGNASNLDVAANRTETIEGKLDVKVTGAIAEKTEADRGADVAGNYAIRTGGDLTIKAAGEIVLDASKITLVSGGAALTVQGGAVNVSPMLNVGSASPGAAAIPAIPAVLQAAAGEGSPFVSHCPLKDGA</sequence>
<protein>
    <submittedName>
        <fullName evidence="6">Type VI secretion system secreted protein VgrG</fullName>
    </submittedName>
</protein>